<protein>
    <recommendedName>
        <fullName evidence="4">G-protein coupled receptors family 1 profile domain-containing protein</fullName>
    </recommendedName>
</protein>
<dbReference type="eggNOG" id="ENOG502T3I2">
    <property type="taxonomic scope" value="Eukaryota"/>
</dbReference>
<accession>E3MTM4</accession>
<feature type="transmembrane region" description="Helical" evidence="1">
    <location>
        <begin position="97"/>
        <end position="121"/>
    </location>
</feature>
<keyword evidence="3" id="KW-1185">Reference proteome</keyword>
<dbReference type="OrthoDB" id="5900736at2759"/>
<feature type="transmembrane region" description="Helical" evidence="1">
    <location>
        <begin position="133"/>
        <end position="159"/>
    </location>
</feature>
<dbReference type="SUPFAM" id="SSF81321">
    <property type="entry name" value="Family A G protein-coupled receptor-like"/>
    <property type="match status" value="1"/>
</dbReference>
<dbReference type="Proteomes" id="UP000008281">
    <property type="component" value="Unassembled WGS sequence"/>
</dbReference>
<reference evidence="2" key="1">
    <citation type="submission" date="2007-07" db="EMBL/GenBank/DDBJ databases">
        <title>PCAP assembly of the Caenorhabditis remanei genome.</title>
        <authorList>
            <consortium name="The Caenorhabditis remanei Sequencing Consortium"/>
            <person name="Wilson R.K."/>
        </authorList>
    </citation>
    <scope>NUCLEOTIDE SEQUENCE [LARGE SCALE GENOMIC DNA]</scope>
    <source>
        <strain evidence="2">PB4641</strain>
    </source>
</reference>
<keyword evidence="1" id="KW-0812">Transmembrane</keyword>
<proteinExistence type="predicted"/>
<dbReference type="AlphaFoldDB" id="E3MTM4"/>
<feature type="transmembrane region" description="Helical" evidence="1">
    <location>
        <begin position="21"/>
        <end position="38"/>
    </location>
</feature>
<dbReference type="GO" id="GO:0008528">
    <property type="term" value="F:G protein-coupled peptide receptor activity"/>
    <property type="evidence" value="ECO:0007669"/>
    <property type="project" value="InterPro"/>
</dbReference>
<sequence>MSLDNTSITFDVEYLIKYPDLMLSIFGLVTNLIHLFVLSLKFSAIPNFIFLTFICGTDLLQLVTSGIVQVWAVLTYIEHKNCIGYMNHVDVGFKFLSLWSQCFSITAAHWIIAVMAVTVIRKKEISWHGARRYAIFTLAASALYSSIFILNAVILFQYLPYAPCSADNHAQHYLKENDNWLTKSMNLMEYIELRLELLWHFGCLVLLLMFVVKKCKKKYSENGTVLLLLSFLAPNILSCAPYFFFTNGDDYPTQ</sequence>
<evidence type="ECO:0000313" key="2">
    <source>
        <dbReference type="EMBL" id="EFP08812.1"/>
    </source>
</evidence>
<dbReference type="EMBL" id="DS268476">
    <property type="protein sequence ID" value="EFP08812.1"/>
    <property type="molecule type" value="Genomic_DNA"/>
</dbReference>
<feature type="transmembrane region" description="Helical" evidence="1">
    <location>
        <begin position="193"/>
        <end position="212"/>
    </location>
</feature>
<name>E3MTM4_CAERE</name>
<keyword evidence="1" id="KW-0472">Membrane</keyword>
<gene>
    <name evidence="2" type="ORF">CRE_19846</name>
</gene>
<evidence type="ECO:0000313" key="3">
    <source>
        <dbReference type="Proteomes" id="UP000008281"/>
    </source>
</evidence>
<evidence type="ECO:0008006" key="4">
    <source>
        <dbReference type="Google" id="ProtNLM"/>
    </source>
</evidence>
<dbReference type="InParanoid" id="E3MTM4"/>
<dbReference type="Pfam" id="PF10324">
    <property type="entry name" value="7TM_GPCR_Srw"/>
    <property type="match status" value="1"/>
</dbReference>
<organism evidence="3">
    <name type="scientific">Caenorhabditis remanei</name>
    <name type="common">Caenorhabditis vulgaris</name>
    <dbReference type="NCBI Taxonomy" id="31234"/>
    <lineage>
        <taxon>Eukaryota</taxon>
        <taxon>Metazoa</taxon>
        <taxon>Ecdysozoa</taxon>
        <taxon>Nematoda</taxon>
        <taxon>Chromadorea</taxon>
        <taxon>Rhabditida</taxon>
        <taxon>Rhabditina</taxon>
        <taxon>Rhabditomorpha</taxon>
        <taxon>Rhabditoidea</taxon>
        <taxon>Rhabditidae</taxon>
        <taxon>Peloderinae</taxon>
        <taxon>Caenorhabditis</taxon>
    </lineage>
</organism>
<keyword evidence="1" id="KW-1133">Transmembrane helix</keyword>
<dbReference type="HOGENOM" id="CLU_074436_0_0_1"/>
<feature type="transmembrane region" description="Helical" evidence="1">
    <location>
        <begin position="50"/>
        <end position="77"/>
    </location>
</feature>
<dbReference type="OMA" id="EISIMIV"/>
<evidence type="ECO:0000256" key="1">
    <source>
        <dbReference type="SAM" id="Phobius"/>
    </source>
</evidence>
<dbReference type="InterPro" id="IPR019427">
    <property type="entry name" value="7TM_GPCR_serpentine_rcpt_Srw"/>
</dbReference>
<feature type="transmembrane region" description="Helical" evidence="1">
    <location>
        <begin position="224"/>
        <end position="245"/>
    </location>
</feature>